<accession>A0ABQ2T5R2</accession>
<dbReference type="Proteomes" id="UP000659767">
    <property type="component" value="Unassembled WGS sequence"/>
</dbReference>
<gene>
    <name evidence="1" type="ORF">GCM10010253_30810</name>
</gene>
<evidence type="ECO:0000313" key="2">
    <source>
        <dbReference type="Proteomes" id="UP000659767"/>
    </source>
</evidence>
<proteinExistence type="predicted"/>
<sequence>MLATEESGGRGGQTAQDDVLSVNDVPLASDIAGLGAVRTHFVAFASSVDEVQTHGTPEAIMQLGLTMPGRCPYASHW</sequence>
<keyword evidence="2" id="KW-1185">Reference proteome</keyword>
<name>A0ABQ2T5R2_STRBA</name>
<reference evidence="2" key="1">
    <citation type="journal article" date="2019" name="Int. J. Syst. Evol. Microbiol.">
        <title>The Global Catalogue of Microorganisms (GCM) 10K type strain sequencing project: providing services to taxonomists for standard genome sequencing and annotation.</title>
        <authorList>
            <consortium name="The Broad Institute Genomics Platform"/>
            <consortium name="The Broad Institute Genome Sequencing Center for Infectious Disease"/>
            <person name="Wu L."/>
            <person name="Ma J."/>
        </authorList>
    </citation>
    <scope>NUCLEOTIDE SEQUENCE [LARGE SCALE GENOMIC DNA]</scope>
    <source>
        <strain evidence="2">JCM 4350</strain>
    </source>
</reference>
<protein>
    <submittedName>
        <fullName evidence="1">Uncharacterized protein</fullName>
    </submittedName>
</protein>
<organism evidence="1 2">
    <name type="scientific">Streptomyces badius</name>
    <dbReference type="NCBI Taxonomy" id="1941"/>
    <lineage>
        <taxon>Bacteria</taxon>
        <taxon>Bacillati</taxon>
        <taxon>Actinomycetota</taxon>
        <taxon>Actinomycetes</taxon>
        <taxon>Kitasatosporales</taxon>
        <taxon>Streptomycetaceae</taxon>
        <taxon>Streptomyces</taxon>
    </lineage>
</organism>
<comment type="caution">
    <text evidence="1">The sequence shown here is derived from an EMBL/GenBank/DDBJ whole genome shotgun (WGS) entry which is preliminary data.</text>
</comment>
<evidence type="ECO:0000313" key="1">
    <source>
        <dbReference type="EMBL" id="GGS54300.1"/>
    </source>
</evidence>
<dbReference type="EMBL" id="BMSZ01000008">
    <property type="protein sequence ID" value="GGS54300.1"/>
    <property type="molecule type" value="Genomic_DNA"/>
</dbReference>